<dbReference type="AlphaFoldDB" id="A0A7Y4NXN3"/>
<dbReference type="PANTHER" id="PTHR42760:SF133">
    <property type="entry name" value="3-OXOACYL-[ACYL-CARRIER-PROTEIN] REDUCTASE"/>
    <property type="match status" value="1"/>
</dbReference>
<protein>
    <submittedName>
        <fullName evidence="3">NAD(P)-dependent dehydrogenase (Short-subunit alcohol dehydrogenase family)</fullName>
    </submittedName>
    <submittedName>
        <fullName evidence="4">SDR family oxidoreductase</fullName>
    </submittedName>
</protein>
<keyword evidence="5" id="KW-1185">Reference proteome</keyword>
<dbReference type="InterPro" id="IPR020904">
    <property type="entry name" value="Sc_DH/Rdtase_CS"/>
</dbReference>
<name>A0A7Y4NXN3_9ACTN</name>
<evidence type="ECO:0000256" key="1">
    <source>
        <dbReference type="ARBA" id="ARBA00006484"/>
    </source>
</evidence>
<dbReference type="SUPFAM" id="SSF51735">
    <property type="entry name" value="NAD(P)-binding Rossmann-fold domains"/>
    <property type="match status" value="1"/>
</dbReference>
<dbReference type="CDD" id="cd05233">
    <property type="entry name" value="SDR_c"/>
    <property type="match status" value="1"/>
</dbReference>
<dbReference type="PRINTS" id="PR00080">
    <property type="entry name" value="SDRFAMILY"/>
</dbReference>
<dbReference type="GO" id="GO:0016616">
    <property type="term" value="F:oxidoreductase activity, acting on the CH-OH group of donors, NAD or NADP as acceptor"/>
    <property type="evidence" value="ECO:0007669"/>
    <property type="project" value="TreeGrafter"/>
</dbReference>
<dbReference type="Proteomes" id="UP000534306">
    <property type="component" value="Unassembled WGS sequence"/>
</dbReference>
<evidence type="ECO:0000256" key="2">
    <source>
        <dbReference type="ARBA" id="ARBA00023002"/>
    </source>
</evidence>
<reference evidence="4 5" key="1">
    <citation type="submission" date="2020-05" db="EMBL/GenBank/DDBJ databases">
        <title>Genome sequence of Kribbella sandramycini ATCC 39419.</title>
        <authorList>
            <person name="Maclea K.S."/>
            <person name="Fair J.L."/>
        </authorList>
    </citation>
    <scope>NUCLEOTIDE SEQUENCE [LARGE SCALE GENOMIC DNA]</scope>
    <source>
        <strain evidence="4 5">ATCC 39419</strain>
    </source>
</reference>
<dbReference type="EMBL" id="JACHKF010000001">
    <property type="protein sequence ID" value="MBB6568499.1"/>
    <property type="molecule type" value="Genomic_DNA"/>
</dbReference>
<organism evidence="4 5">
    <name type="scientific">Kribbella sandramycini</name>
    <dbReference type="NCBI Taxonomy" id="60450"/>
    <lineage>
        <taxon>Bacteria</taxon>
        <taxon>Bacillati</taxon>
        <taxon>Actinomycetota</taxon>
        <taxon>Actinomycetes</taxon>
        <taxon>Propionibacteriales</taxon>
        <taxon>Kribbellaceae</taxon>
        <taxon>Kribbella</taxon>
    </lineage>
</organism>
<dbReference type="PRINTS" id="PR00081">
    <property type="entry name" value="GDHRDH"/>
</dbReference>
<dbReference type="InterPro" id="IPR036291">
    <property type="entry name" value="NAD(P)-bd_dom_sf"/>
</dbReference>
<accession>A0A7Y4NXN3</accession>
<dbReference type="Gene3D" id="3.40.50.720">
    <property type="entry name" value="NAD(P)-binding Rossmann-like Domain"/>
    <property type="match status" value="1"/>
</dbReference>
<comment type="similarity">
    <text evidence="1">Belongs to the short-chain dehydrogenases/reductases (SDR) family.</text>
</comment>
<sequence>MTAVVTGAGRGIGRAIAVRLAADGAEVVLGGRDVAALNETAALIGDRAHVVPVDIGVEESVASFGERTRALIGTPDVVVCNSGIGGPSGPLWTLDLADWQQTLDVNVTGTFLTLRAFLPGMVERGSGGVVLIGSMTGKRPLAGRTPYAASKLALVGLARTLAVECGPHGVRVNVVSPGFVAGPRLDWVIDAQAELSGRDAGAVRAELLAGVPLERFVAPEEVADAVGYLASSAAVTGADLNVSGGLVMY</sequence>
<reference evidence="3 6" key="2">
    <citation type="submission" date="2020-08" db="EMBL/GenBank/DDBJ databases">
        <title>Sequencing the genomes of 1000 actinobacteria strains.</title>
        <authorList>
            <person name="Klenk H.-P."/>
        </authorList>
    </citation>
    <scope>NUCLEOTIDE SEQUENCE [LARGE SCALE GENOMIC DNA]</scope>
    <source>
        <strain evidence="3 6">DSM 15626</strain>
    </source>
</reference>
<keyword evidence="2" id="KW-0560">Oxidoreductase</keyword>
<dbReference type="Pfam" id="PF13561">
    <property type="entry name" value="adh_short_C2"/>
    <property type="match status" value="1"/>
</dbReference>
<dbReference type="EMBL" id="JABJRC010000001">
    <property type="protein sequence ID" value="NOL38913.1"/>
    <property type="molecule type" value="Genomic_DNA"/>
</dbReference>
<dbReference type="Proteomes" id="UP000553957">
    <property type="component" value="Unassembled WGS sequence"/>
</dbReference>
<dbReference type="InterPro" id="IPR002347">
    <property type="entry name" value="SDR_fam"/>
</dbReference>
<gene>
    <name evidence="3" type="ORF">HNR71_004136</name>
    <name evidence="4" type="ORF">HPO96_01510</name>
</gene>
<evidence type="ECO:0000313" key="6">
    <source>
        <dbReference type="Proteomes" id="UP000553957"/>
    </source>
</evidence>
<dbReference type="PROSITE" id="PS00061">
    <property type="entry name" value="ADH_SHORT"/>
    <property type="match status" value="1"/>
</dbReference>
<comment type="caution">
    <text evidence="4">The sequence shown here is derived from an EMBL/GenBank/DDBJ whole genome shotgun (WGS) entry which is preliminary data.</text>
</comment>
<dbReference type="PANTHER" id="PTHR42760">
    <property type="entry name" value="SHORT-CHAIN DEHYDROGENASES/REDUCTASES FAMILY MEMBER"/>
    <property type="match status" value="1"/>
</dbReference>
<dbReference type="FunFam" id="3.40.50.720:FF:000084">
    <property type="entry name" value="Short-chain dehydrogenase reductase"/>
    <property type="match status" value="1"/>
</dbReference>
<evidence type="ECO:0000313" key="4">
    <source>
        <dbReference type="EMBL" id="NOL38913.1"/>
    </source>
</evidence>
<dbReference type="RefSeq" id="WP_171670336.1">
    <property type="nucleotide sequence ID" value="NZ_BAAAGT010000018.1"/>
</dbReference>
<evidence type="ECO:0000313" key="3">
    <source>
        <dbReference type="EMBL" id="MBB6568499.1"/>
    </source>
</evidence>
<evidence type="ECO:0000313" key="5">
    <source>
        <dbReference type="Proteomes" id="UP000534306"/>
    </source>
</evidence>
<proteinExistence type="inferred from homology"/>